<feature type="domain" description="FdhE N-terminal" evidence="2">
    <location>
        <begin position="28"/>
        <end position="186"/>
    </location>
</feature>
<dbReference type="GO" id="GO:0008199">
    <property type="term" value="F:ferric iron binding"/>
    <property type="evidence" value="ECO:0007669"/>
    <property type="project" value="TreeGrafter"/>
</dbReference>
<evidence type="ECO:0000259" key="4">
    <source>
        <dbReference type="Pfam" id="PF24860"/>
    </source>
</evidence>
<dbReference type="Pfam" id="PF04216">
    <property type="entry name" value="FdhE_N"/>
    <property type="match status" value="1"/>
</dbReference>
<evidence type="ECO:0000313" key="5">
    <source>
        <dbReference type="EMBL" id="CAF26563.1"/>
    </source>
</evidence>
<dbReference type="InterPro" id="IPR006452">
    <property type="entry name" value="Formate_DH_accessory"/>
</dbReference>
<dbReference type="PANTHER" id="PTHR37689">
    <property type="entry name" value="PROTEIN FDHE"/>
    <property type="match status" value="1"/>
</dbReference>
<protein>
    <recommendedName>
        <fullName evidence="7">Formate dehydrogenase accessory protein FdhE</fullName>
    </recommendedName>
</protein>
<dbReference type="Pfam" id="PF24859">
    <property type="entry name" value="FdhE_central"/>
    <property type="match status" value="1"/>
</dbReference>
<proteinExistence type="predicted"/>
<dbReference type="InterPro" id="IPR056774">
    <property type="entry name" value="FdhE_N"/>
</dbReference>
<dbReference type="OrthoDB" id="9794151at2"/>
<feature type="domain" description="FdhE central" evidence="3">
    <location>
        <begin position="193"/>
        <end position="229"/>
    </location>
</feature>
<dbReference type="PANTHER" id="PTHR37689:SF1">
    <property type="entry name" value="PROTEIN FDHE"/>
    <property type="match status" value="1"/>
</dbReference>
<dbReference type="EMBL" id="BX897700">
    <property type="protein sequence ID" value="CAF26563.1"/>
    <property type="molecule type" value="Genomic_DNA"/>
</dbReference>
<accession>A0A0H3LV24</accession>
<evidence type="ECO:0000259" key="2">
    <source>
        <dbReference type="Pfam" id="PF04216"/>
    </source>
</evidence>
<dbReference type="GO" id="GO:0005829">
    <property type="term" value="C:cytosol"/>
    <property type="evidence" value="ECO:0007669"/>
    <property type="project" value="TreeGrafter"/>
</dbReference>
<gene>
    <name evidence="5" type="primary">fdhE</name>
    <name evidence="5" type="ordered locus">BQ11020</name>
</gene>
<evidence type="ECO:0000256" key="1">
    <source>
        <dbReference type="ARBA" id="ARBA00022490"/>
    </source>
</evidence>
<reference evidence="5 6" key="1">
    <citation type="journal article" date="2004" name="Proc. Natl. Acad. Sci. U.S.A.">
        <title>The louse-borne human pathogen Bartonella quintana is a genomic derivative of the zoonotic agent Bartonella henselae.</title>
        <authorList>
            <person name="Alsmark U.C.M."/>
            <person name="Frank A.C."/>
            <person name="Karlberg E.O."/>
            <person name="Legault B.-A."/>
            <person name="Ardell D.H."/>
            <person name="Canbaeck B."/>
            <person name="Eriksson A.-S."/>
            <person name="Naeslund A.K."/>
            <person name="Handley S.A."/>
            <person name="Huvet M."/>
            <person name="La Scola B."/>
            <person name="Holmberg M."/>
            <person name="Andersson S.G.E."/>
        </authorList>
    </citation>
    <scope>NUCLEOTIDE SEQUENCE [LARGE SCALE GENOMIC DNA]</scope>
    <source>
        <strain evidence="5 6">Toulouse</strain>
    </source>
</reference>
<evidence type="ECO:0000259" key="3">
    <source>
        <dbReference type="Pfam" id="PF24859"/>
    </source>
</evidence>
<dbReference type="SUPFAM" id="SSF144020">
    <property type="entry name" value="FdhE-like"/>
    <property type="match status" value="1"/>
</dbReference>
<dbReference type="GO" id="GO:0051604">
    <property type="term" value="P:protein maturation"/>
    <property type="evidence" value="ECO:0007669"/>
    <property type="project" value="TreeGrafter"/>
</dbReference>
<sequence>MARLQKELGSPQKIGSMNKHGIMHSPIFVILPDKDTLFAKRAQRFAHLAKSIPNKEFLLFFAHFCNAQQQSIEKFKDFAVPLSRFGTTSTPFFDRSKLLALGLYNSIVRDFLNSLSTSTFSNQAFSAIRHKAINSTQQQEDQWRLWGENLLNSLLPQQQLAEHIFIIGTLQIMYSLAASQLDAQSLSLQPNNLCPACSGTHTSSIIIGKKTHETLRVCSCLYCSTLWHIPHTQCTFCQAKQKISICTVENTPDGILFEACETCGQYCKQLDSHKNPTIDVFADDIGTPTPDFLHQGSSHFKHGNFNPFLQYKR</sequence>
<organism evidence="5 6">
    <name type="scientific">Bartonella quintana (strain Toulouse)</name>
    <name type="common">Rochalimaea quintana</name>
    <dbReference type="NCBI Taxonomy" id="283165"/>
    <lineage>
        <taxon>Bacteria</taxon>
        <taxon>Pseudomonadati</taxon>
        <taxon>Pseudomonadota</taxon>
        <taxon>Alphaproteobacteria</taxon>
        <taxon>Hyphomicrobiales</taxon>
        <taxon>Bartonellaceae</taxon>
        <taxon>Bartonella</taxon>
    </lineage>
</organism>
<dbReference type="InterPro" id="IPR056797">
    <property type="entry name" value="FdhE_central"/>
</dbReference>
<evidence type="ECO:0000313" key="6">
    <source>
        <dbReference type="Proteomes" id="UP000000597"/>
    </source>
</evidence>
<feature type="domain" description="FdhE C-terminal" evidence="4">
    <location>
        <begin position="233"/>
        <end position="309"/>
    </location>
</feature>
<dbReference type="Pfam" id="PF24860">
    <property type="entry name" value="FdhE_C"/>
    <property type="match status" value="1"/>
</dbReference>
<name>A0A0H3LV24_BARQU</name>
<dbReference type="InterPro" id="IPR024064">
    <property type="entry name" value="FdhE-like_sf"/>
</dbReference>
<dbReference type="KEGG" id="bqu:BQ11020"/>
<evidence type="ECO:0008006" key="7">
    <source>
        <dbReference type="Google" id="ProtNLM"/>
    </source>
</evidence>
<dbReference type="AlphaFoldDB" id="A0A0H3LV24"/>
<dbReference type="CDD" id="cd16341">
    <property type="entry name" value="FdhE"/>
    <property type="match status" value="1"/>
</dbReference>
<dbReference type="RefSeq" id="WP_011179757.1">
    <property type="nucleotide sequence ID" value="NC_005955.1"/>
</dbReference>
<dbReference type="InterPro" id="IPR056796">
    <property type="entry name" value="FdhE_C"/>
</dbReference>
<dbReference type="Proteomes" id="UP000000597">
    <property type="component" value="Chromosome"/>
</dbReference>
<keyword evidence="1" id="KW-0963">Cytoplasm</keyword>
<dbReference type="Gene3D" id="3.90.1670.10">
    <property type="entry name" value="FdhE-like domain"/>
    <property type="match status" value="1"/>
</dbReference>
<dbReference type="HOGENOM" id="CLU_055275_0_0_5"/>
<dbReference type="eggNOG" id="COG3058">
    <property type="taxonomic scope" value="Bacteria"/>
</dbReference>